<gene>
    <name evidence="2" type="ORF">V5O48_017145</name>
</gene>
<comment type="caution">
    <text evidence="2">The sequence shown here is derived from an EMBL/GenBank/DDBJ whole genome shotgun (WGS) entry which is preliminary data.</text>
</comment>
<dbReference type="Proteomes" id="UP001465976">
    <property type="component" value="Unassembled WGS sequence"/>
</dbReference>
<keyword evidence="3" id="KW-1185">Reference proteome</keyword>
<dbReference type="EMBL" id="JBAHYK010002528">
    <property type="protein sequence ID" value="KAL0564890.1"/>
    <property type="molecule type" value="Genomic_DNA"/>
</dbReference>
<evidence type="ECO:0000313" key="2">
    <source>
        <dbReference type="EMBL" id="KAL0564890.1"/>
    </source>
</evidence>
<evidence type="ECO:0000313" key="3">
    <source>
        <dbReference type="Proteomes" id="UP001465976"/>
    </source>
</evidence>
<feature type="compositionally biased region" description="Basic and acidic residues" evidence="1">
    <location>
        <begin position="446"/>
        <end position="457"/>
    </location>
</feature>
<name>A0ABR3EPT7_9AGAR</name>
<evidence type="ECO:0000256" key="1">
    <source>
        <dbReference type="SAM" id="MobiDB-lite"/>
    </source>
</evidence>
<sequence length="655" mass="75829">MNVITDENGNEITIPNPALRQEVRRLQEALYRLTLLNSRTRFHQERVNSYVEQTNTVAQEIQLSLNSLKGHLSTGLAYSTGIPGTQIATDLSTAYLSTETSLASHEDAPELPTYEDGSESNSVPEAPMSPIHDPTPEDLYMDDEFDELARTVELTPGGCHVRLPVVNSELHEADASNCIAPVEVKNKHFYNKHRADILDSRRQKRELDYRLQEQFEHEQRRQKQRQAKKTKSAEKTAQLTQPTEVDPQIQHPTCATLVSESSRYVEDRLQQIQACYEQQVKADPQCYAEKLCQDSLRWKKRTRSPIAPRETPISPTTIDRECFQTMLDEFQRLTKEYFVLFKGEGWADWDERWASMMGFEETLAKMIETLALIEVELEMGEEMPTLEDLTLIFDIAKPTKIHGHEDWQRKTPITEVSFDILLHIAFLFLRLTVRYRQSGVCKCQRKDGEDLEKRQQTEDVVEEDKEDEEIVGDDELLLQSGSNGDDVEWEITETPEQIRRIKLTLSFNLSYFRTRISTIKGEMDRLLQQNPRQYFEHIMAEIFAWKKAGQPTLSPHYIAVDTFHAQESVLETMRHWMLNTLGPVYHSIQIYDLWRLAHWLAHSASEIGQAIGNDEKLGPNEKLEYWYANSLLRFQSDWLLTLYDNAGLSPRDDTS</sequence>
<feature type="region of interest" description="Disordered" evidence="1">
    <location>
        <begin position="446"/>
        <end position="465"/>
    </location>
</feature>
<proteinExistence type="predicted"/>
<organism evidence="2 3">
    <name type="scientific">Marasmius crinis-equi</name>
    <dbReference type="NCBI Taxonomy" id="585013"/>
    <lineage>
        <taxon>Eukaryota</taxon>
        <taxon>Fungi</taxon>
        <taxon>Dikarya</taxon>
        <taxon>Basidiomycota</taxon>
        <taxon>Agaricomycotina</taxon>
        <taxon>Agaricomycetes</taxon>
        <taxon>Agaricomycetidae</taxon>
        <taxon>Agaricales</taxon>
        <taxon>Marasmiineae</taxon>
        <taxon>Marasmiaceae</taxon>
        <taxon>Marasmius</taxon>
    </lineage>
</organism>
<feature type="region of interest" description="Disordered" evidence="1">
    <location>
        <begin position="100"/>
        <end position="134"/>
    </location>
</feature>
<feature type="region of interest" description="Disordered" evidence="1">
    <location>
        <begin position="214"/>
        <end position="247"/>
    </location>
</feature>
<accession>A0ABR3EPT7</accession>
<protein>
    <submittedName>
        <fullName evidence="2">Uncharacterized protein</fullName>
    </submittedName>
</protein>
<reference evidence="2 3" key="1">
    <citation type="submission" date="2024-02" db="EMBL/GenBank/DDBJ databases">
        <title>A draft genome for the cacao thread blight pathogen Marasmius crinis-equi.</title>
        <authorList>
            <person name="Cohen S.P."/>
            <person name="Baruah I.K."/>
            <person name="Amoako-Attah I."/>
            <person name="Bukari Y."/>
            <person name="Meinhardt L.W."/>
            <person name="Bailey B.A."/>
        </authorList>
    </citation>
    <scope>NUCLEOTIDE SEQUENCE [LARGE SCALE GENOMIC DNA]</scope>
    <source>
        <strain evidence="2 3">GH-76</strain>
    </source>
</reference>